<protein>
    <submittedName>
        <fullName evidence="1">Uncharacterized protein</fullName>
    </submittedName>
</protein>
<reference evidence="1 2" key="1">
    <citation type="journal article" date="2019" name="Sci. Rep.">
        <title>Orb-weaving spider Araneus ventricosus genome elucidates the spidroin gene catalogue.</title>
        <authorList>
            <person name="Kono N."/>
            <person name="Nakamura H."/>
            <person name="Ohtoshi R."/>
            <person name="Moran D.A.P."/>
            <person name="Shinohara A."/>
            <person name="Yoshida Y."/>
            <person name="Fujiwara M."/>
            <person name="Mori M."/>
            <person name="Tomita M."/>
            <person name="Arakawa K."/>
        </authorList>
    </citation>
    <scope>NUCLEOTIDE SEQUENCE [LARGE SCALE GENOMIC DNA]</scope>
</reference>
<comment type="caution">
    <text evidence="1">The sequence shown here is derived from an EMBL/GenBank/DDBJ whole genome shotgun (WGS) entry which is preliminary data.</text>
</comment>
<dbReference type="EMBL" id="BGPR01000403">
    <property type="protein sequence ID" value="GBM18389.1"/>
    <property type="molecule type" value="Genomic_DNA"/>
</dbReference>
<accession>A0A4Y2DQE0</accession>
<evidence type="ECO:0000313" key="1">
    <source>
        <dbReference type="EMBL" id="GBM18389.1"/>
    </source>
</evidence>
<dbReference type="AlphaFoldDB" id="A0A4Y2DQE0"/>
<sequence>MCFAKRYSNSIYPPSGSVVSGLSSRQNSGISPAEEIPALNRGETGHAYSAVNARGARGRDGVEYAHRLRGRFQGLEQDYGRLRHGMKFGVADCNVVKANLGEKVMRLRLRHDGELPQAILHWVVTGI</sequence>
<evidence type="ECO:0000313" key="2">
    <source>
        <dbReference type="Proteomes" id="UP000499080"/>
    </source>
</evidence>
<proteinExistence type="predicted"/>
<gene>
    <name evidence="1" type="ORF">AVEN_72732_1</name>
</gene>
<dbReference type="Proteomes" id="UP000499080">
    <property type="component" value="Unassembled WGS sequence"/>
</dbReference>
<name>A0A4Y2DQE0_ARAVE</name>
<organism evidence="1 2">
    <name type="scientific">Araneus ventricosus</name>
    <name type="common">Orbweaver spider</name>
    <name type="synonym">Epeira ventricosa</name>
    <dbReference type="NCBI Taxonomy" id="182803"/>
    <lineage>
        <taxon>Eukaryota</taxon>
        <taxon>Metazoa</taxon>
        <taxon>Ecdysozoa</taxon>
        <taxon>Arthropoda</taxon>
        <taxon>Chelicerata</taxon>
        <taxon>Arachnida</taxon>
        <taxon>Araneae</taxon>
        <taxon>Araneomorphae</taxon>
        <taxon>Entelegynae</taxon>
        <taxon>Araneoidea</taxon>
        <taxon>Araneidae</taxon>
        <taxon>Araneus</taxon>
    </lineage>
</organism>
<keyword evidence="2" id="KW-1185">Reference proteome</keyword>